<gene>
    <name evidence="1" type="ORF">BD410DRAFT_802701</name>
</gene>
<sequence>MTMQICGMEKETKKFDYEMVLVSSNAQIQNDSERKLLHKIPPVHGPDRFYAYHREVYTVSALPRDRDTANIRNNNCRPKLRRGRRDAAREILMHNKKQALCLTDEQDRACQYHIRQNQMHRVGTVVGFQRGNVSKNQMERVLDSEPASNL</sequence>
<dbReference type="EMBL" id="ML170170">
    <property type="protein sequence ID" value="TDL23463.1"/>
    <property type="molecule type" value="Genomic_DNA"/>
</dbReference>
<dbReference type="Proteomes" id="UP000294933">
    <property type="component" value="Unassembled WGS sequence"/>
</dbReference>
<organism evidence="1 2">
    <name type="scientific">Rickenella mellea</name>
    <dbReference type="NCBI Taxonomy" id="50990"/>
    <lineage>
        <taxon>Eukaryota</taxon>
        <taxon>Fungi</taxon>
        <taxon>Dikarya</taxon>
        <taxon>Basidiomycota</taxon>
        <taxon>Agaricomycotina</taxon>
        <taxon>Agaricomycetes</taxon>
        <taxon>Hymenochaetales</taxon>
        <taxon>Rickenellaceae</taxon>
        <taxon>Rickenella</taxon>
    </lineage>
</organism>
<evidence type="ECO:0000313" key="2">
    <source>
        <dbReference type="Proteomes" id="UP000294933"/>
    </source>
</evidence>
<proteinExistence type="predicted"/>
<evidence type="ECO:0000313" key="1">
    <source>
        <dbReference type="EMBL" id="TDL23463.1"/>
    </source>
</evidence>
<reference evidence="1 2" key="1">
    <citation type="submission" date="2018-06" db="EMBL/GenBank/DDBJ databases">
        <title>A transcriptomic atlas of mushroom development highlights an independent origin of complex multicellularity.</title>
        <authorList>
            <consortium name="DOE Joint Genome Institute"/>
            <person name="Krizsan K."/>
            <person name="Almasi E."/>
            <person name="Merenyi Z."/>
            <person name="Sahu N."/>
            <person name="Viragh M."/>
            <person name="Koszo T."/>
            <person name="Mondo S."/>
            <person name="Kiss B."/>
            <person name="Balint B."/>
            <person name="Kues U."/>
            <person name="Barry K."/>
            <person name="Hegedus J.C."/>
            <person name="Henrissat B."/>
            <person name="Johnson J."/>
            <person name="Lipzen A."/>
            <person name="Ohm R."/>
            <person name="Nagy I."/>
            <person name="Pangilinan J."/>
            <person name="Yan J."/>
            <person name="Xiong Y."/>
            <person name="Grigoriev I.V."/>
            <person name="Hibbett D.S."/>
            <person name="Nagy L.G."/>
        </authorList>
    </citation>
    <scope>NUCLEOTIDE SEQUENCE [LARGE SCALE GENOMIC DNA]</scope>
    <source>
        <strain evidence="1 2">SZMC22713</strain>
    </source>
</reference>
<keyword evidence="2" id="KW-1185">Reference proteome</keyword>
<name>A0A4Y7Q749_9AGAM</name>
<dbReference type="AlphaFoldDB" id="A0A4Y7Q749"/>
<protein>
    <submittedName>
        <fullName evidence="1">Uncharacterized protein</fullName>
    </submittedName>
</protein>
<accession>A0A4Y7Q749</accession>
<dbReference type="VEuPathDB" id="FungiDB:BD410DRAFT_802701"/>